<dbReference type="InterPro" id="IPR002401">
    <property type="entry name" value="Cyt_P450_E_grp-I"/>
</dbReference>
<feature type="binding site" description="axial binding residue" evidence="11">
    <location>
        <position position="443"/>
    </location>
    <ligand>
        <name>heme</name>
        <dbReference type="ChEBI" id="CHEBI:30413"/>
    </ligand>
    <ligandPart>
        <name>Fe</name>
        <dbReference type="ChEBI" id="CHEBI:18248"/>
    </ligandPart>
</feature>
<dbReference type="PANTHER" id="PTHR47955:SF9">
    <property type="entry name" value="PREMNASPIRODIENE OXYGENASE-LIKE"/>
    <property type="match status" value="1"/>
</dbReference>
<keyword evidence="5 11" id="KW-0479">Metal-binding</keyword>
<dbReference type="GO" id="GO:0005506">
    <property type="term" value="F:iron ion binding"/>
    <property type="evidence" value="ECO:0007669"/>
    <property type="project" value="InterPro"/>
</dbReference>
<keyword evidence="9 12" id="KW-0503">Monooxygenase</keyword>
<dbReference type="PANTHER" id="PTHR47955">
    <property type="entry name" value="CYTOCHROME P450 FAMILY 71 PROTEIN"/>
    <property type="match status" value="1"/>
</dbReference>
<dbReference type="GO" id="GO:0020037">
    <property type="term" value="F:heme binding"/>
    <property type="evidence" value="ECO:0007669"/>
    <property type="project" value="InterPro"/>
</dbReference>
<evidence type="ECO:0000256" key="10">
    <source>
        <dbReference type="ARBA" id="ARBA00023136"/>
    </source>
</evidence>
<evidence type="ECO:0000256" key="4">
    <source>
        <dbReference type="ARBA" id="ARBA00022692"/>
    </source>
</evidence>
<dbReference type="GO" id="GO:0016020">
    <property type="term" value="C:membrane"/>
    <property type="evidence" value="ECO:0007669"/>
    <property type="project" value="UniProtKB-SubCell"/>
</dbReference>
<dbReference type="PRINTS" id="PR00463">
    <property type="entry name" value="EP450I"/>
</dbReference>
<evidence type="ECO:0000256" key="7">
    <source>
        <dbReference type="ARBA" id="ARBA00023002"/>
    </source>
</evidence>
<evidence type="ECO:0000256" key="1">
    <source>
        <dbReference type="ARBA" id="ARBA00004167"/>
    </source>
</evidence>
<feature type="transmembrane region" description="Helical" evidence="13">
    <location>
        <begin position="6"/>
        <end position="22"/>
    </location>
</feature>
<evidence type="ECO:0000256" key="5">
    <source>
        <dbReference type="ARBA" id="ARBA00022723"/>
    </source>
</evidence>
<dbReference type="EMBL" id="LC596386">
    <property type="protein sequence ID" value="BCN41719.1"/>
    <property type="molecule type" value="mRNA"/>
</dbReference>
<keyword evidence="4 13" id="KW-0812">Transmembrane</keyword>
<sequence length="506" mass="57125">MESGLVATLMAPLIILLLINLWKKRNHRVDVDLPPGPKKLPIIGNLHLISDPPFRSFRDLAKQYGPIMHLKLGELDTIVVSSPEIAKQVFKDNDPVFANRPESVALEVCWYNYIDVAFCPYGEYWREMRKLWILEVLSAKSVRSFAPIRKDEISRLVKHLHVAAARGNPVNLTEMVGALISSITCRSAFGTVCKDKASMIKIVHETLGISVGFSIVDIYPSSPIVAALRWVLKLRLLRMRRKIDFVLEDIIRRHENSPTSNNGEFGNEDLVDVLLRIKETGQMKFPIGYDNIKAMLLDMFAAGTDTSSSTIVWAMTELMRNPRVLAKAQAEVRQVITSHGIIEDELIPNLKYIKCIIMETLRLHPQGSVIIRLSKSESREIGGYTIPKNVRVAVNIWAIHRDPNYWPDPETFKPERFEDQQTFDFTGNNDFRYIPFGGGKRTCPGVAYGTTSVTLILAQLLYSFNWKLPDGVDAQTLNMIENTGVTTSRKQDLIVVPIPFEPATSP</sequence>
<dbReference type="InterPro" id="IPR001128">
    <property type="entry name" value="Cyt_P450"/>
</dbReference>
<evidence type="ECO:0000256" key="11">
    <source>
        <dbReference type="PIRSR" id="PIRSR602401-1"/>
    </source>
</evidence>
<keyword evidence="8 11" id="KW-0408">Iron</keyword>
<dbReference type="PROSITE" id="PS00086">
    <property type="entry name" value="CYTOCHROME_P450"/>
    <property type="match status" value="1"/>
</dbReference>
<comment type="cofactor">
    <cofactor evidence="11">
        <name>heme</name>
        <dbReference type="ChEBI" id="CHEBI:30413"/>
    </cofactor>
</comment>
<name>A0A7R7EXF9_PERFR</name>
<keyword evidence="10 13" id="KW-0472">Membrane</keyword>
<keyword evidence="6 13" id="KW-1133">Transmembrane helix</keyword>
<dbReference type="AlphaFoldDB" id="A0A7R7EXF9"/>
<comment type="subcellular location">
    <subcellularLocation>
        <location evidence="1">Membrane</location>
        <topology evidence="1">Single-pass membrane protein</topology>
    </subcellularLocation>
</comment>
<dbReference type="FunFam" id="1.10.630.10:FF:000043">
    <property type="entry name" value="Cytochrome P450 99A2"/>
    <property type="match status" value="1"/>
</dbReference>
<dbReference type="GO" id="GO:0004497">
    <property type="term" value="F:monooxygenase activity"/>
    <property type="evidence" value="ECO:0007669"/>
    <property type="project" value="UniProtKB-KW"/>
</dbReference>
<comment type="similarity">
    <text evidence="2 12">Belongs to the cytochrome P450 family.</text>
</comment>
<accession>A0A7R7EXF9</accession>
<organism evidence="14">
    <name type="scientific">Perilla frutescens</name>
    <name type="common">Beefsteak mint</name>
    <name type="synonym">Perilla ocymoides</name>
    <dbReference type="NCBI Taxonomy" id="48386"/>
    <lineage>
        <taxon>Eukaryota</taxon>
        <taxon>Viridiplantae</taxon>
        <taxon>Streptophyta</taxon>
        <taxon>Embryophyta</taxon>
        <taxon>Tracheophyta</taxon>
        <taxon>Spermatophyta</taxon>
        <taxon>Magnoliopsida</taxon>
        <taxon>eudicotyledons</taxon>
        <taxon>Gunneridae</taxon>
        <taxon>Pentapetalae</taxon>
        <taxon>asterids</taxon>
        <taxon>lamiids</taxon>
        <taxon>Lamiales</taxon>
        <taxon>Lamiaceae</taxon>
        <taxon>Nepetoideae</taxon>
        <taxon>Elsholtzieae</taxon>
        <taxon>Perilla</taxon>
    </lineage>
</organism>
<dbReference type="InterPro" id="IPR017972">
    <property type="entry name" value="Cyt_P450_CS"/>
</dbReference>
<dbReference type="Pfam" id="PF00067">
    <property type="entry name" value="p450"/>
    <property type="match status" value="1"/>
</dbReference>
<evidence type="ECO:0000256" key="6">
    <source>
        <dbReference type="ARBA" id="ARBA00022989"/>
    </source>
</evidence>
<evidence type="ECO:0000256" key="8">
    <source>
        <dbReference type="ARBA" id="ARBA00023004"/>
    </source>
</evidence>
<dbReference type="Gene3D" id="1.10.630.10">
    <property type="entry name" value="Cytochrome P450"/>
    <property type="match status" value="1"/>
</dbReference>
<evidence type="ECO:0000256" key="13">
    <source>
        <dbReference type="SAM" id="Phobius"/>
    </source>
</evidence>
<evidence type="ECO:0000256" key="9">
    <source>
        <dbReference type="ARBA" id="ARBA00023033"/>
    </source>
</evidence>
<evidence type="ECO:0000256" key="3">
    <source>
        <dbReference type="ARBA" id="ARBA00022617"/>
    </source>
</evidence>
<dbReference type="GO" id="GO:0016705">
    <property type="term" value="F:oxidoreductase activity, acting on paired donors, with incorporation or reduction of molecular oxygen"/>
    <property type="evidence" value="ECO:0007669"/>
    <property type="project" value="InterPro"/>
</dbReference>
<proteinExistence type="evidence at transcript level"/>
<dbReference type="SUPFAM" id="SSF48264">
    <property type="entry name" value="Cytochrome P450"/>
    <property type="match status" value="1"/>
</dbReference>
<protein>
    <submittedName>
        <fullName evidence="14">Cytochrome P450</fullName>
    </submittedName>
</protein>
<dbReference type="CDD" id="cd11072">
    <property type="entry name" value="CYP71-like"/>
    <property type="match status" value="1"/>
</dbReference>
<evidence type="ECO:0000256" key="12">
    <source>
        <dbReference type="RuleBase" id="RU000461"/>
    </source>
</evidence>
<reference evidence="14" key="1">
    <citation type="submission" date="2020-11" db="EMBL/GenBank/DDBJ databases">
        <title>Molecular cloning of a cytochrome P450 involved in nothoapiole biosynthesis in Perilla frutescens.</title>
        <authorList>
            <person name="Baba M."/>
            <person name="Ito M."/>
        </authorList>
    </citation>
    <scope>NUCLEOTIDE SEQUENCE</scope>
    <source>
        <strain evidence="14">5316</strain>
    </source>
</reference>
<keyword evidence="7 12" id="KW-0560">Oxidoreductase</keyword>
<dbReference type="PRINTS" id="PR00385">
    <property type="entry name" value="P450"/>
</dbReference>
<evidence type="ECO:0000313" key="14">
    <source>
        <dbReference type="EMBL" id="BCN41719.1"/>
    </source>
</evidence>
<evidence type="ECO:0000256" key="2">
    <source>
        <dbReference type="ARBA" id="ARBA00010617"/>
    </source>
</evidence>
<dbReference type="InterPro" id="IPR036396">
    <property type="entry name" value="Cyt_P450_sf"/>
</dbReference>
<keyword evidence="3 11" id="KW-0349">Heme</keyword>